<evidence type="ECO:0000256" key="3">
    <source>
        <dbReference type="ARBA" id="ARBA00022630"/>
    </source>
</evidence>
<dbReference type="Pfam" id="PF05199">
    <property type="entry name" value="GMC_oxred_C"/>
    <property type="match status" value="1"/>
</dbReference>
<evidence type="ECO:0000313" key="8">
    <source>
        <dbReference type="EMBL" id="KGD61935.1"/>
    </source>
</evidence>
<organism evidence="8 9">
    <name type="scientific">Alcanivorax jadensis T9</name>
    <dbReference type="NCBI Taxonomy" id="1177181"/>
    <lineage>
        <taxon>Bacteria</taxon>
        <taxon>Pseudomonadati</taxon>
        <taxon>Pseudomonadota</taxon>
        <taxon>Gammaproteobacteria</taxon>
        <taxon>Oceanospirillales</taxon>
        <taxon>Alcanivoracaceae</taxon>
        <taxon>Alcanivorax</taxon>
    </lineage>
</organism>
<evidence type="ECO:0000259" key="7">
    <source>
        <dbReference type="Pfam" id="PF05199"/>
    </source>
</evidence>
<dbReference type="EMBL" id="ARXU01000003">
    <property type="protein sequence ID" value="KGD61935.1"/>
    <property type="molecule type" value="Genomic_DNA"/>
</dbReference>
<comment type="caution">
    <text evidence="8">The sequence shown here is derived from an EMBL/GenBank/DDBJ whole genome shotgun (WGS) entry which is preliminary data.</text>
</comment>
<feature type="domain" description="Glucose-methanol-choline oxidoreductase N-terminal" evidence="6">
    <location>
        <begin position="95"/>
        <end position="291"/>
    </location>
</feature>
<accession>A0ABR4WF78</accession>
<gene>
    <name evidence="8" type="ORF">T9A_01144</name>
</gene>
<protein>
    <submittedName>
        <fullName evidence="8">Oxidoreductase-like protein</fullName>
    </submittedName>
</protein>
<evidence type="ECO:0000256" key="2">
    <source>
        <dbReference type="ARBA" id="ARBA00010790"/>
    </source>
</evidence>
<feature type="domain" description="Glucose-methanol-choline oxidoreductase C-terminal" evidence="7">
    <location>
        <begin position="368"/>
        <end position="471"/>
    </location>
</feature>
<dbReference type="PANTHER" id="PTHR42784:SF1">
    <property type="entry name" value="PYRANOSE 2-OXIDASE"/>
    <property type="match status" value="1"/>
</dbReference>
<proteinExistence type="inferred from homology"/>
<dbReference type="InterPro" id="IPR051473">
    <property type="entry name" value="P2Ox-like"/>
</dbReference>
<keyword evidence="3" id="KW-0285">Flavoprotein</keyword>
<dbReference type="Pfam" id="PF00732">
    <property type="entry name" value="GMC_oxred_N"/>
    <property type="match status" value="1"/>
</dbReference>
<keyword evidence="9" id="KW-1185">Reference proteome</keyword>
<comment type="cofactor">
    <cofactor evidence="1">
        <name>FAD</name>
        <dbReference type="ChEBI" id="CHEBI:57692"/>
    </cofactor>
</comment>
<evidence type="ECO:0000256" key="5">
    <source>
        <dbReference type="ARBA" id="ARBA00023002"/>
    </source>
</evidence>
<name>A0ABR4WF78_9GAMM</name>
<dbReference type="Proteomes" id="UP000029443">
    <property type="component" value="Unassembled WGS sequence"/>
</dbReference>
<dbReference type="InterPro" id="IPR000172">
    <property type="entry name" value="GMC_OxRdtase_N"/>
</dbReference>
<dbReference type="RefSeq" id="WP_035245937.1">
    <property type="nucleotide sequence ID" value="NZ_ARXU01000003.1"/>
</dbReference>
<evidence type="ECO:0000313" key="9">
    <source>
        <dbReference type="Proteomes" id="UP000029443"/>
    </source>
</evidence>
<dbReference type="Gene3D" id="3.50.50.60">
    <property type="entry name" value="FAD/NAD(P)-binding domain"/>
    <property type="match status" value="2"/>
</dbReference>
<dbReference type="PANTHER" id="PTHR42784">
    <property type="entry name" value="PYRANOSE 2-OXIDASE"/>
    <property type="match status" value="1"/>
</dbReference>
<evidence type="ECO:0000256" key="1">
    <source>
        <dbReference type="ARBA" id="ARBA00001974"/>
    </source>
</evidence>
<dbReference type="PROSITE" id="PS51257">
    <property type="entry name" value="PROKAR_LIPOPROTEIN"/>
    <property type="match status" value="1"/>
</dbReference>
<sequence>MKRREFIRDVALSLSLSPVALLSGCQRKLSAEFVIVGSGPAGIALADSLAQAGRQVLVLEGGAAEPDRALQDMHAVEAGKWGLAYNFGWATQRLLGGTTNLWQSHSPRPLEQELHAASLRGVGKDWPFSMDSLTPWLQSAEQWLHVRPSEPAMNPALPVNPFIASSEGLRKLLTGAGYQHLEAGAYGMVHHEGMDALRLLEDGEIDRVAGLNTVALKDRTTVRRIRMSGGRAVALECADREGKPLEVEAGTVILCGGGVQTPRLLWNSASSNGGAAPGNHSDWLGAGFMEHPGQQIYGRREKALLPQGATETHLHVRDMLHDPAYDGIRGTLFHVGLKPGPQGSEFTMVEVLFEQEASRQNRILPGQKTDALGDPLPRVDYRLTAEDRRTIKVGSDLQRQLAEAVGSVDKQTALRPGSHHLMGATRLSLDPRDGVVDANLKVWGTENLYVAGSSVLPSGMTVPPTLILTALSQRLGALLSKQKKQ</sequence>
<dbReference type="InterPro" id="IPR007867">
    <property type="entry name" value="GMC_OxRtase_C"/>
</dbReference>
<dbReference type="InterPro" id="IPR036188">
    <property type="entry name" value="FAD/NAD-bd_sf"/>
</dbReference>
<evidence type="ECO:0000256" key="4">
    <source>
        <dbReference type="ARBA" id="ARBA00022827"/>
    </source>
</evidence>
<keyword evidence="4" id="KW-0274">FAD</keyword>
<evidence type="ECO:0000259" key="6">
    <source>
        <dbReference type="Pfam" id="PF00732"/>
    </source>
</evidence>
<comment type="similarity">
    <text evidence="2">Belongs to the GMC oxidoreductase family.</text>
</comment>
<dbReference type="SUPFAM" id="SSF51905">
    <property type="entry name" value="FAD/NAD(P)-binding domain"/>
    <property type="match status" value="1"/>
</dbReference>
<keyword evidence="5" id="KW-0560">Oxidoreductase</keyword>
<reference evidence="8 9" key="1">
    <citation type="submission" date="2012-09" db="EMBL/GenBank/DDBJ databases">
        <title>Genome Sequence of alkane-degrading Bacterium Alcanivorax jadensis T9.</title>
        <authorList>
            <person name="Lai Q."/>
            <person name="Shao Z."/>
        </authorList>
    </citation>
    <scope>NUCLEOTIDE SEQUENCE [LARGE SCALE GENOMIC DNA]</scope>
    <source>
        <strain evidence="8 9">T9</strain>
    </source>
</reference>